<dbReference type="PANTHER" id="PTHR13031:SF0">
    <property type="entry name" value="RIBONUCLEASE P PROTEIN SUBUNIT P30"/>
    <property type="match status" value="1"/>
</dbReference>
<evidence type="ECO:0000313" key="6">
    <source>
        <dbReference type="Proteomes" id="UP001141552"/>
    </source>
</evidence>
<feature type="compositionally biased region" description="Polar residues" evidence="4">
    <location>
        <begin position="865"/>
        <end position="874"/>
    </location>
</feature>
<evidence type="ECO:0000256" key="2">
    <source>
        <dbReference type="ARBA" id="ARBA00007331"/>
    </source>
</evidence>
<dbReference type="InterPro" id="IPR002738">
    <property type="entry name" value="RNase_P_p30"/>
</dbReference>
<feature type="compositionally biased region" description="Polar residues" evidence="4">
    <location>
        <begin position="660"/>
        <end position="670"/>
    </location>
</feature>
<dbReference type="OrthoDB" id="17948at2759"/>
<dbReference type="GO" id="GO:0008033">
    <property type="term" value="P:tRNA processing"/>
    <property type="evidence" value="ECO:0007669"/>
    <property type="project" value="UniProtKB-KW"/>
</dbReference>
<gene>
    <name evidence="5" type="ORF">Tsubulata_016520</name>
</gene>
<feature type="compositionally biased region" description="Basic and acidic residues" evidence="4">
    <location>
        <begin position="472"/>
        <end position="483"/>
    </location>
</feature>
<feature type="compositionally biased region" description="Polar residues" evidence="4">
    <location>
        <begin position="454"/>
        <end position="469"/>
    </location>
</feature>
<feature type="region of interest" description="Disordered" evidence="4">
    <location>
        <begin position="445"/>
        <end position="517"/>
    </location>
</feature>
<evidence type="ECO:0000256" key="4">
    <source>
        <dbReference type="SAM" id="MobiDB-lite"/>
    </source>
</evidence>
<protein>
    <submittedName>
        <fullName evidence="5">Uncharacterized protein</fullName>
    </submittedName>
</protein>
<dbReference type="Proteomes" id="UP001141552">
    <property type="component" value="Unassembled WGS sequence"/>
</dbReference>
<dbReference type="PANTHER" id="PTHR13031">
    <property type="entry name" value="RIBONUCLEASE P SUBUNIT P30"/>
    <property type="match status" value="1"/>
</dbReference>
<keyword evidence="3" id="KW-0819">tRNA processing</keyword>
<dbReference type="EMBL" id="JAKUCV010004801">
    <property type="protein sequence ID" value="KAJ4833989.1"/>
    <property type="molecule type" value="Genomic_DNA"/>
</dbReference>
<dbReference type="AlphaFoldDB" id="A0A9Q0FM09"/>
<reference evidence="5" key="2">
    <citation type="journal article" date="2023" name="Plants (Basel)">
        <title>Annotation of the Turnera subulata (Passifloraceae) Draft Genome Reveals the S-Locus Evolved after the Divergence of Turneroideae from Passifloroideae in a Stepwise Manner.</title>
        <authorList>
            <person name="Henning P.M."/>
            <person name="Roalson E.H."/>
            <person name="Mir W."/>
            <person name="McCubbin A.G."/>
            <person name="Shore J.S."/>
        </authorList>
    </citation>
    <scope>NUCLEOTIDE SEQUENCE</scope>
    <source>
        <strain evidence="5">F60SS</strain>
    </source>
</reference>
<feature type="compositionally biased region" description="Basic residues" evidence="4">
    <location>
        <begin position="675"/>
        <end position="684"/>
    </location>
</feature>
<comment type="similarity">
    <text evidence="2">Belongs to the eukaryotic/archaeal RNase P protein component 3 family.</text>
</comment>
<feature type="compositionally biased region" description="Basic residues" evidence="4">
    <location>
        <begin position="495"/>
        <end position="505"/>
    </location>
</feature>
<dbReference type="GO" id="GO:0005655">
    <property type="term" value="C:nucleolar ribonuclease P complex"/>
    <property type="evidence" value="ECO:0007669"/>
    <property type="project" value="TreeGrafter"/>
</dbReference>
<accession>A0A9Q0FM09</accession>
<dbReference type="GO" id="GO:0003723">
    <property type="term" value="F:RNA binding"/>
    <property type="evidence" value="ECO:0007669"/>
    <property type="project" value="TreeGrafter"/>
</dbReference>
<feature type="compositionally biased region" description="Polar residues" evidence="4">
    <location>
        <begin position="634"/>
        <end position="646"/>
    </location>
</feature>
<keyword evidence="6" id="KW-1185">Reference proteome</keyword>
<proteinExistence type="inferred from homology"/>
<feature type="region of interest" description="Disordered" evidence="4">
    <location>
        <begin position="620"/>
        <end position="874"/>
    </location>
</feature>
<feature type="compositionally biased region" description="Basic residues" evidence="4">
    <location>
        <begin position="819"/>
        <end position="828"/>
    </location>
</feature>
<reference evidence="5" key="1">
    <citation type="submission" date="2022-02" db="EMBL/GenBank/DDBJ databases">
        <authorList>
            <person name="Henning P.M."/>
            <person name="McCubbin A.G."/>
            <person name="Shore J.S."/>
        </authorList>
    </citation>
    <scope>NUCLEOTIDE SEQUENCE</scope>
    <source>
        <strain evidence="5">F60SS</strain>
        <tissue evidence="5">Leaves</tissue>
    </source>
</reference>
<evidence type="ECO:0000256" key="3">
    <source>
        <dbReference type="ARBA" id="ARBA00022694"/>
    </source>
</evidence>
<dbReference type="Pfam" id="PF01876">
    <property type="entry name" value="RNase_P_p30"/>
    <property type="match status" value="1"/>
</dbReference>
<organism evidence="5 6">
    <name type="scientific">Turnera subulata</name>
    <dbReference type="NCBI Taxonomy" id="218843"/>
    <lineage>
        <taxon>Eukaryota</taxon>
        <taxon>Viridiplantae</taxon>
        <taxon>Streptophyta</taxon>
        <taxon>Embryophyta</taxon>
        <taxon>Tracheophyta</taxon>
        <taxon>Spermatophyta</taxon>
        <taxon>Magnoliopsida</taxon>
        <taxon>eudicotyledons</taxon>
        <taxon>Gunneridae</taxon>
        <taxon>Pentapetalae</taxon>
        <taxon>rosids</taxon>
        <taxon>fabids</taxon>
        <taxon>Malpighiales</taxon>
        <taxon>Passifloraceae</taxon>
        <taxon>Turnera</taxon>
    </lineage>
</organism>
<dbReference type="InterPro" id="IPR016195">
    <property type="entry name" value="Pol/histidinol_Pase-like"/>
</dbReference>
<evidence type="ECO:0000256" key="1">
    <source>
        <dbReference type="ARBA" id="ARBA00004123"/>
    </source>
</evidence>
<dbReference type="Gene3D" id="3.20.20.140">
    <property type="entry name" value="Metal-dependent hydrolases"/>
    <property type="match status" value="1"/>
</dbReference>
<dbReference type="SUPFAM" id="SSF89550">
    <property type="entry name" value="PHP domain-like"/>
    <property type="match status" value="1"/>
</dbReference>
<name>A0A9Q0FM09_9ROSI</name>
<feature type="compositionally biased region" description="Basic and acidic residues" evidence="4">
    <location>
        <begin position="853"/>
        <end position="864"/>
    </location>
</feature>
<comment type="caution">
    <text evidence="5">The sequence shown here is derived from an EMBL/GenBank/DDBJ whole genome shotgun (WGS) entry which is preliminary data.</text>
</comment>
<sequence>MGRGAANNHQAMGFFDLNIPYEPPSKSSSSTSNNSNTRLNLASKAMELGYSGVAYNRTIKTTLSDLDRCTIPLFSTERLLSVSTSPASLASSVSFHRDLLSVPRSSPFRQYTRLTLAFDRANQATVLNGHNAVVKSYDLVAVLPLSQSAFDYACQTAEVHIISIDLAEKLPFRLSFSLVNAAMKRGVYFEILYSGFIADSNSRKGILNSYKMLLDMTGGKNLIISSAAPSVNEFRGPYDVANLLSLFGLSMERAKAAISKNCRNLITNVMRKKHFYKETIRIEPIQHGQKSDMNKSLALDLFNWDPISSGEGDLELDDLAQSFSVTTRTSKTVKAIDFASLVDSKHGNFLLAETRSNEVPVVSVGANEKPGGQDIFPGIEQTSAMDIDSNAACVADGKLDVSAENLLSQTSIIDSKLSAVSTADMKTDIWTENINILPSTEKKPTSLQEDFLGDNSTVKDNPSVASYSSVEVVKEDQEHRDPNVEDNTPVQPEKAKKKRRKRRKLLLSPAKPLEEHKHDDVDLKGNATLSDHLSFHRTADASFYSNCKCHEKEAVQEQECRGAASEPSLVLDDHHILPFAASDDMKGSVANFGNPGMEAVEEREHEDADTGNLSEVEVQEHEDAGTQKDFLLGDNSTVKDSPSIASYLSVEEVKEDQESRGSNVEDNTPVQPEKAKKKRKKRRQTLLSTSEPLEGHRHDDTDTGCISVPDDNSNAEDKDNSSIPEKAPKKRKKHSQPLLFSSEPLEGQKHEDLDADNIPALDDDSNVKDKEKAPKKRKKHSQPLLFSSEPLEGQKHEDLGADNIPVLDDDSNVKDKEKAKRKKKKHHQPLLSSSQPLEGHRHEDTDAGSIFIPDHDLNVEDKDNSSIPSSPGTD</sequence>
<comment type="subcellular location">
    <subcellularLocation>
        <location evidence="1">Nucleus</location>
    </subcellularLocation>
</comment>
<evidence type="ECO:0000313" key="5">
    <source>
        <dbReference type="EMBL" id="KAJ4833989.1"/>
    </source>
</evidence>